<dbReference type="CDD" id="cd03235">
    <property type="entry name" value="ABC_Metallic_Cations"/>
    <property type="match status" value="1"/>
</dbReference>
<dbReference type="PROSITE" id="PS50893">
    <property type="entry name" value="ABC_TRANSPORTER_2"/>
    <property type="match status" value="1"/>
</dbReference>
<dbReference type="Pfam" id="PF00005">
    <property type="entry name" value="ABC_tran"/>
    <property type="match status" value="1"/>
</dbReference>
<keyword evidence="3" id="KW-0813">Transport</keyword>
<protein>
    <submittedName>
        <fullName evidence="7">ABC-type transporter, ATPase subunit</fullName>
        <ecNumber evidence="7">3.6.3.-</ecNumber>
    </submittedName>
</protein>
<evidence type="ECO:0000256" key="5">
    <source>
        <dbReference type="ARBA" id="ARBA00022840"/>
    </source>
</evidence>
<dbReference type="GO" id="GO:0005886">
    <property type="term" value="C:plasma membrane"/>
    <property type="evidence" value="ECO:0007669"/>
    <property type="project" value="UniProtKB-SubCell"/>
</dbReference>
<dbReference type="Proteomes" id="UP000031552">
    <property type="component" value="Unassembled WGS sequence"/>
</dbReference>
<dbReference type="SMART" id="SM00382">
    <property type="entry name" value="AAA"/>
    <property type="match status" value="1"/>
</dbReference>
<evidence type="ECO:0000259" key="6">
    <source>
        <dbReference type="PROSITE" id="PS50893"/>
    </source>
</evidence>
<dbReference type="GO" id="GO:0016887">
    <property type="term" value="F:ATP hydrolysis activity"/>
    <property type="evidence" value="ECO:0007669"/>
    <property type="project" value="InterPro"/>
</dbReference>
<dbReference type="InterPro" id="IPR003439">
    <property type="entry name" value="ABC_transporter-like_ATP-bd"/>
</dbReference>
<reference evidence="7" key="1">
    <citation type="submission" date="2013-12" db="EMBL/GenBank/DDBJ databases">
        <authorList>
            <person name="Linke B."/>
        </authorList>
    </citation>
    <scope>NUCLEOTIDE SEQUENCE [LARGE SCALE GENOMIC DNA]</scope>
    <source>
        <strain evidence="7">CRIB-18</strain>
    </source>
</reference>
<keyword evidence="7" id="KW-0378">Hydrolase</keyword>
<dbReference type="RefSeq" id="WP_053331953.1">
    <property type="nucleotide sequence ID" value="NZ_CCEJ010000008.1"/>
</dbReference>
<feature type="domain" description="ABC transporter" evidence="6">
    <location>
        <begin position="4"/>
        <end position="235"/>
    </location>
</feature>
<dbReference type="GO" id="GO:0005524">
    <property type="term" value="F:ATP binding"/>
    <property type="evidence" value="ECO:0007669"/>
    <property type="project" value="UniProtKB-KW"/>
</dbReference>
<keyword evidence="5" id="KW-0067">ATP-binding</keyword>
<gene>
    <name evidence="7" type="ORF">CSEC_1780</name>
</gene>
<comment type="similarity">
    <text evidence="2">Belongs to the ABC transporter superfamily.</text>
</comment>
<dbReference type="eggNOG" id="COG1121">
    <property type="taxonomic scope" value="Bacteria"/>
</dbReference>
<dbReference type="InterPro" id="IPR027417">
    <property type="entry name" value="P-loop_NTPase"/>
</dbReference>
<comment type="subcellular location">
    <subcellularLocation>
        <location evidence="1">Cell inner membrane</location>
        <topology evidence="1">Peripheral membrane protein</topology>
    </subcellularLocation>
</comment>
<dbReference type="PANTHER" id="PTHR42734:SF17">
    <property type="entry name" value="METAL TRANSPORT SYSTEM ATP-BINDING PROTEIN TM_0124-RELATED"/>
    <property type="match status" value="1"/>
</dbReference>
<keyword evidence="4" id="KW-0547">Nucleotide-binding</keyword>
<dbReference type="SUPFAM" id="SSF52540">
    <property type="entry name" value="P-loop containing nucleoside triphosphate hydrolases"/>
    <property type="match status" value="1"/>
</dbReference>
<proteinExistence type="inferred from homology"/>
<dbReference type="AlphaFoldDB" id="A0A090D2E1"/>
<dbReference type="PANTHER" id="PTHR42734">
    <property type="entry name" value="METAL TRANSPORT SYSTEM ATP-BINDING PROTEIN TM_0124-RELATED"/>
    <property type="match status" value="1"/>
</dbReference>
<dbReference type="InterPro" id="IPR017871">
    <property type="entry name" value="ABC_transporter-like_CS"/>
</dbReference>
<evidence type="ECO:0000256" key="2">
    <source>
        <dbReference type="ARBA" id="ARBA00005417"/>
    </source>
</evidence>
<dbReference type="OrthoDB" id="9806726at2"/>
<evidence type="ECO:0000256" key="4">
    <source>
        <dbReference type="ARBA" id="ARBA00022741"/>
    </source>
</evidence>
<dbReference type="Gene3D" id="3.40.50.300">
    <property type="entry name" value="P-loop containing nucleotide triphosphate hydrolases"/>
    <property type="match status" value="1"/>
</dbReference>
<evidence type="ECO:0000256" key="1">
    <source>
        <dbReference type="ARBA" id="ARBA00004417"/>
    </source>
</evidence>
<sequence>MNVAFFEDVSFYYHDGTKVLSNVNFFLKEKEFLGVIGPNGGGKTTLLKLLLGLLTPTHGRIEVFGKSPKENRQVFSYVPQHPTFDKSFPISVGELALSGRLKHLPWFGKFNKEDKKISEEALEKVGILDLKERPIGSLSGGQLQRALIARALASQPTLLILDEPTASVDKEAERKIYHLLKNLSETITIVMVTHDLSTAIQLVDRVLCVEGQVSTFKTSEVCEHFALGLYHAPLLKKNVDESSCRLQVIKEESL</sequence>
<dbReference type="InterPro" id="IPR003593">
    <property type="entry name" value="AAA+_ATPase"/>
</dbReference>
<evidence type="ECO:0000256" key="3">
    <source>
        <dbReference type="ARBA" id="ARBA00022448"/>
    </source>
</evidence>
<dbReference type="STRING" id="1437425.CSEC_1780"/>
<dbReference type="InterPro" id="IPR050153">
    <property type="entry name" value="Metal_Ion_Import_ABC"/>
</dbReference>
<accession>A0A090D2E1</accession>
<dbReference type="PROSITE" id="PS00211">
    <property type="entry name" value="ABC_TRANSPORTER_1"/>
    <property type="match status" value="1"/>
</dbReference>
<evidence type="ECO:0000313" key="8">
    <source>
        <dbReference type="Proteomes" id="UP000031552"/>
    </source>
</evidence>
<evidence type="ECO:0000313" key="7">
    <source>
        <dbReference type="EMBL" id="CDR34590.1"/>
    </source>
</evidence>
<dbReference type="EC" id="3.6.3.-" evidence="7"/>
<reference evidence="7" key="2">
    <citation type="submission" date="2014-09" db="EMBL/GenBank/DDBJ databases">
        <title>Criblamydia sequanensis harbors a mega-plasmid encoding arsenite resistance.</title>
        <authorList>
            <person name="Bertelli C."/>
            <person name="Goesmann A."/>
            <person name="Greub G."/>
        </authorList>
    </citation>
    <scope>NUCLEOTIDE SEQUENCE [LARGE SCALE GENOMIC DNA]</scope>
    <source>
        <strain evidence="7">CRIB-18</strain>
    </source>
</reference>
<name>A0A090D2E1_9BACT</name>
<organism evidence="7 8">
    <name type="scientific">Candidatus Criblamydia sequanensis CRIB-18</name>
    <dbReference type="NCBI Taxonomy" id="1437425"/>
    <lineage>
        <taxon>Bacteria</taxon>
        <taxon>Pseudomonadati</taxon>
        <taxon>Chlamydiota</taxon>
        <taxon>Chlamydiia</taxon>
        <taxon>Parachlamydiales</taxon>
        <taxon>Candidatus Criblamydiaceae</taxon>
        <taxon>Candidatus Criblamydia</taxon>
    </lineage>
</organism>
<keyword evidence="8" id="KW-1185">Reference proteome</keyword>
<comment type="caution">
    <text evidence="7">The sequence shown here is derived from an EMBL/GenBank/DDBJ whole genome shotgun (WGS) entry which is preliminary data.</text>
</comment>
<dbReference type="EMBL" id="CCEJ010000008">
    <property type="protein sequence ID" value="CDR34590.1"/>
    <property type="molecule type" value="Genomic_DNA"/>
</dbReference>
<dbReference type="FunFam" id="3.40.50.300:FF:000134">
    <property type="entry name" value="Iron-enterobactin ABC transporter ATP-binding protein"/>
    <property type="match status" value="1"/>
</dbReference>